<feature type="region of interest" description="Disordered" evidence="1">
    <location>
        <begin position="72"/>
        <end position="113"/>
    </location>
</feature>
<dbReference type="Proteomes" id="UP000478052">
    <property type="component" value="Unassembled WGS sequence"/>
</dbReference>
<keyword evidence="3" id="KW-1185">Reference proteome</keyword>
<gene>
    <name evidence="2" type="ORF">FWK35_00027733</name>
</gene>
<evidence type="ECO:0000256" key="1">
    <source>
        <dbReference type="SAM" id="MobiDB-lite"/>
    </source>
</evidence>
<sequence length="333" mass="38320">MEMELRVLQPLNQKDLLLGKSLLKSNHSLSPKDTIIQNNNEIHSNKDNLPLNDENETNIQTKINLPTYYYPDSHSDDIDDNSPRYEEFDLDRGSSPKNVNTYSDSGDSPPHKNSYLSKINNIECDSIEKCLSTSNLENLNDMQKMLFNESYEKKIDNFIGSIICTNSNKINTKCSPGQSGTTIIYLRCSDEVLLVDDLAEENKCKESRNKKPNNKKRTRFYLNPNPHLRHFQLNNFRKIKNLPILKNGSRAEEIKSCVVKDFGKTILRNTYVFDSAVSILMVAYYDIINYNTMVDGLNNTFLRFIAEIVKNGISAKTYSTRAEIMVRLYRTNK</sequence>
<proteinExistence type="predicted"/>
<evidence type="ECO:0000313" key="3">
    <source>
        <dbReference type="Proteomes" id="UP000478052"/>
    </source>
</evidence>
<feature type="compositionally biased region" description="Polar residues" evidence="1">
    <location>
        <begin position="95"/>
        <end position="106"/>
    </location>
</feature>
<evidence type="ECO:0000313" key="2">
    <source>
        <dbReference type="EMBL" id="KAF0743181.1"/>
    </source>
</evidence>
<organism evidence="2 3">
    <name type="scientific">Aphis craccivora</name>
    <name type="common">Cowpea aphid</name>
    <dbReference type="NCBI Taxonomy" id="307492"/>
    <lineage>
        <taxon>Eukaryota</taxon>
        <taxon>Metazoa</taxon>
        <taxon>Ecdysozoa</taxon>
        <taxon>Arthropoda</taxon>
        <taxon>Hexapoda</taxon>
        <taxon>Insecta</taxon>
        <taxon>Pterygota</taxon>
        <taxon>Neoptera</taxon>
        <taxon>Paraneoptera</taxon>
        <taxon>Hemiptera</taxon>
        <taxon>Sternorrhyncha</taxon>
        <taxon>Aphidomorpha</taxon>
        <taxon>Aphidoidea</taxon>
        <taxon>Aphididae</taxon>
        <taxon>Aphidini</taxon>
        <taxon>Aphis</taxon>
        <taxon>Aphis</taxon>
    </lineage>
</organism>
<comment type="caution">
    <text evidence="2">The sequence shown here is derived from an EMBL/GenBank/DDBJ whole genome shotgun (WGS) entry which is preliminary data.</text>
</comment>
<accession>A0A6G0XRI8</accession>
<name>A0A6G0XRI8_APHCR</name>
<reference evidence="2 3" key="1">
    <citation type="submission" date="2019-08" db="EMBL/GenBank/DDBJ databases">
        <title>Whole genome of Aphis craccivora.</title>
        <authorList>
            <person name="Voronova N.V."/>
            <person name="Shulinski R.S."/>
            <person name="Bandarenka Y.V."/>
            <person name="Zhorov D.G."/>
            <person name="Warner D."/>
        </authorList>
    </citation>
    <scope>NUCLEOTIDE SEQUENCE [LARGE SCALE GENOMIC DNA]</scope>
    <source>
        <strain evidence="2">180601</strain>
        <tissue evidence="2">Whole Body</tissue>
    </source>
</reference>
<dbReference type="OrthoDB" id="7600614at2759"/>
<dbReference type="EMBL" id="VUJU01007605">
    <property type="protein sequence ID" value="KAF0743181.1"/>
    <property type="molecule type" value="Genomic_DNA"/>
</dbReference>
<dbReference type="AlphaFoldDB" id="A0A6G0XRI8"/>
<feature type="compositionally biased region" description="Basic and acidic residues" evidence="1">
    <location>
        <begin position="73"/>
        <end position="94"/>
    </location>
</feature>
<protein>
    <submittedName>
        <fullName evidence="2">UCH domain-containing protein</fullName>
    </submittedName>
</protein>